<dbReference type="AlphaFoldDB" id="A0A919BSL3"/>
<reference evidence="1" key="1">
    <citation type="journal article" date="2014" name="Int. J. Syst. Evol. Microbiol.">
        <title>Complete genome sequence of Corynebacterium casei LMG S-19264T (=DSM 44701T), isolated from a smear-ripened cheese.</title>
        <authorList>
            <consortium name="US DOE Joint Genome Institute (JGI-PGF)"/>
            <person name="Walter F."/>
            <person name="Albersmeier A."/>
            <person name="Kalinowski J."/>
            <person name="Ruckert C."/>
        </authorList>
    </citation>
    <scope>NUCLEOTIDE SEQUENCE</scope>
    <source>
        <strain evidence="1">KCTC 42731</strain>
    </source>
</reference>
<dbReference type="Proteomes" id="UP000623842">
    <property type="component" value="Unassembled WGS sequence"/>
</dbReference>
<dbReference type="EMBL" id="BNCK01000016">
    <property type="protein sequence ID" value="GHG07786.1"/>
    <property type="molecule type" value="Genomic_DNA"/>
</dbReference>
<dbReference type="RefSeq" id="WP_189774835.1">
    <property type="nucleotide sequence ID" value="NZ_BNCK01000016.1"/>
</dbReference>
<gene>
    <name evidence="1" type="ORF">GCM10017161_41900</name>
</gene>
<organism evidence="1 2">
    <name type="scientific">Thalassotalea marina</name>
    <dbReference type="NCBI Taxonomy" id="1673741"/>
    <lineage>
        <taxon>Bacteria</taxon>
        <taxon>Pseudomonadati</taxon>
        <taxon>Pseudomonadota</taxon>
        <taxon>Gammaproteobacteria</taxon>
        <taxon>Alteromonadales</taxon>
        <taxon>Colwelliaceae</taxon>
        <taxon>Thalassotalea</taxon>
    </lineage>
</organism>
<reference evidence="1" key="2">
    <citation type="submission" date="2020-09" db="EMBL/GenBank/DDBJ databases">
        <authorList>
            <person name="Sun Q."/>
            <person name="Kim S."/>
        </authorList>
    </citation>
    <scope>NUCLEOTIDE SEQUENCE</scope>
    <source>
        <strain evidence="1">KCTC 42731</strain>
    </source>
</reference>
<keyword evidence="2" id="KW-1185">Reference proteome</keyword>
<name>A0A919BSL3_9GAMM</name>
<evidence type="ECO:0000313" key="1">
    <source>
        <dbReference type="EMBL" id="GHG07786.1"/>
    </source>
</evidence>
<protein>
    <submittedName>
        <fullName evidence="1">Uncharacterized protein</fullName>
    </submittedName>
</protein>
<sequence>MNTFSYIEKRLIELGQERKARLAHASSDQEKSVINSFYSGAKNELELLRDELMNHVTPVDDELPEKHIINHSEMS</sequence>
<proteinExistence type="predicted"/>
<evidence type="ECO:0000313" key="2">
    <source>
        <dbReference type="Proteomes" id="UP000623842"/>
    </source>
</evidence>
<accession>A0A919BSL3</accession>
<comment type="caution">
    <text evidence="1">The sequence shown here is derived from an EMBL/GenBank/DDBJ whole genome shotgun (WGS) entry which is preliminary data.</text>
</comment>